<comment type="subcellular location">
    <subcellularLocation>
        <location evidence="1">Cell membrane</location>
        <topology evidence="1">Multi-pass membrane protein</topology>
    </subcellularLocation>
</comment>
<organism evidence="9 10">
    <name type="scientific">Candidatus Corynebacterium intestinavium</name>
    <dbReference type="NCBI Taxonomy" id="2838531"/>
    <lineage>
        <taxon>Bacteria</taxon>
        <taxon>Bacillati</taxon>
        <taxon>Actinomycetota</taxon>
        <taxon>Actinomycetes</taxon>
        <taxon>Mycobacteriales</taxon>
        <taxon>Corynebacteriaceae</taxon>
        <taxon>Corynebacterium</taxon>
    </lineage>
</organism>
<dbReference type="Proteomes" id="UP000823907">
    <property type="component" value="Unassembled WGS sequence"/>
</dbReference>
<feature type="compositionally biased region" description="Low complexity" evidence="7">
    <location>
        <begin position="231"/>
        <end position="245"/>
    </location>
</feature>
<evidence type="ECO:0000256" key="8">
    <source>
        <dbReference type="SAM" id="Phobius"/>
    </source>
</evidence>
<dbReference type="InterPro" id="IPR051907">
    <property type="entry name" value="DoxX-like_oxidoreductase"/>
</dbReference>
<evidence type="ECO:0000256" key="4">
    <source>
        <dbReference type="ARBA" id="ARBA00022692"/>
    </source>
</evidence>
<sequence length="500" mass="49777">MTDASNNGKKPQKGTLGGSPFGRSDRASEPYADIDVPDYEGATPEPAAKDAPKEPGAPKAPAAPATKATKSGAAPADKKPAAKVAPTAKAAAKPKAKSSDAKAPATAQARPNKGEAPKEAAANATSTKPAEAKKADTASADAKATTKGAAAKTDTAGAAERGTAEQGRTRDIYALAGRARPQRIEAPAPEPAPEAEPAPAADVPNAAGEQPAAEDQRTEVLDLSGAGAGTGSQQPQPQTGTNTAALGAGVAGAGAAGAAGGYAAGAGAPKNDTDAAAQGYPAQPGEAHPQGAFDTDAQWDPNAQPVGPEGEVAYGPDGQPLAPIAEPVETRRGTQSLGLAILRIVAGAVLLISGLQTLFGFAGDPGISALESRLSFFSGSGVLAVAIPAAEVIAGGLLILGLLTPFAAALAFVVSAFMATFHLSGHQGSLWPYGLNPVIHQWALYALISLSLIFTGPGGASLDRSRSWATRPLASSWIFAVLGIAGFAALWLLTGGRNPF</sequence>
<feature type="region of interest" description="Disordered" evidence="7">
    <location>
        <begin position="1"/>
        <end position="245"/>
    </location>
</feature>
<reference evidence="9" key="1">
    <citation type="journal article" date="2021" name="PeerJ">
        <title>Extensive microbial diversity within the chicken gut microbiome revealed by metagenomics and culture.</title>
        <authorList>
            <person name="Gilroy R."/>
            <person name="Ravi A."/>
            <person name="Getino M."/>
            <person name="Pursley I."/>
            <person name="Horton D.L."/>
            <person name="Alikhan N.F."/>
            <person name="Baker D."/>
            <person name="Gharbi K."/>
            <person name="Hall N."/>
            <person name="Watson M."/>
            <person name="Adriaenssens E.M."/>
            <person name="Foster-Nyarko E."/>
            <person name="Jarju S."/>
            <person name="Secka A."/>
            <person name="Antonio M."/>
            <person name="Oren A."/>
            <person name="Chaudhuri R.R."/>
            <person name="La Ragione R."/>
            <person name="Hildebrand F."/>
            <person name="Pallen M.J."/>
        </authorList>
    </citation>
    <scope>NUCLEOTIDE SEQUENCE</scope>
    <source>
        <strain evidence="9">5925</strain>
    </source>
</reference>
<accession>A0A9D2ZR64</accession>
<proteinExistence type="inferred from homology"/>
<name>A0A9D2ZR64_9CORY</name>
<dbReference type="Pfam" id="PF07681">
    <property type="entry name" value="DoxX"/>
    <property type="match status" value="1"/>
</dbReference>
<feature type="transmembrane region" description="Helical" evidence="8">
    <location>
        <begin position="474"/>
        <end position="493"/>
    </location>
</feature>
<feature type="compositionally biased region" description="Low complexity" evidence="7">
    <location>
        <begin position="57"/>
        <end position="75"/>
    </location>
</feature>
<evidence type="ECO:0000256" key="7">
    <source>
        <dbReference type="SAM" id="MobiDB-lite"/>
    </source>
</evidence>
<comment type="caution">
    <text evidence="9">The sequence shown here is derived from an EMBL/GenBank/DDBJ whole genome shotgun (WGS) entry which is preliminary data.</text>
</comment>
<evidence type="ECO:0000256" key="3">
    <source>
        <dbReference type="ARBA" id="ARBA00022475"/>
    </source>
</evidence>
<evidence type="ECO:0000256" key="2">
    <source>
        <dbReference type="ARBA" id="ARBA00006679"/>
    </source>
</evidence>
<feature type="transmembrane region" description="Helical" evidence="8">
    <location>
        <begin position="340"/>
        <end position="362"/>
    </location>
</feature>
<dbReference type="EMBL" id="DWUR01000082">
    <property type="protein sequence ID" value="HJD49447.1"/>
    <property type="molecule type" value="Genomic_DNA"/>
</dbReference>
<keyword evidence="6 8" id="KW-0472">Membrane</keyword>
<keyword evidence="5 8" id="KW-1133">Transmembrane helix</keyword>
<evidence type="ECO:0000256" key="1">
    <source>
        <dbReference type="ARBA" id="ARBA00004651"/>
    </source>
</evidence>
<feature type="transmembrane region" description="Helical" evidence="8">
    <location>
        <begin position="374"/>
        <end position="390"/>
    </location>
</feature>
<feature type="compositionally biased region" description="Low complexity" evidence="7">
    <location>
        <begin position="82"/>
        <end position="93"/>
    </location>
</feature>
<keyword evidence="4 8" id="KW-0812">Transmembrane</keyword>
<evidence type="ECO:0000313" key="10">
    <source>
        <dbReference type="Proteomes" id="UP000823907"/>
    </source>
</evidence>
<dbReference type="PANTHER" id="PTHR33452">
    <property type="entry name" value="OXIDOREDUCTASE CATD-RELATED"/>
    <property type="match status" value="1"/>
</dbReference>
<dbReference type="AlphaFoldDB" id="A0A9D2ZR64"/>
<dbReference type="InterPro" id="IPR032808">
    <property type="entry name" value="DoxX"/>
</dbReference>
<keyword evidence="3" id="KW-1003">Cell membrane</keyword>
<gene>
    <name evidence="9" type="ORF">H9907_05020</name>
</gene>
<feature type="transmembrane region" description="Helical" evidence="8">
    <location>
        <begin position="397"/>
        <end position="422"/>
    </location>
</feature>
<evidence type="ECO:0000256" key="5">
    <source>
        <dbReference type="ARBA" id="ARBA00022989"/>
    </source>
</evidence>
<feature type="transmembrane region" description="Helical" evidence="8">
    <location>
        <begin position="442"/>
        <end position="462"/>
    </location>
</feature>
<comment type="similarity">
    <text evidence="2">Belongs to the DoxX family.</text>
</comment>
<dbReference type="PANTHER" id="PTHR33452:SF1">
    <property type="entry name" value="INNER MEMBRANE PROTEIN YPHA-RELATED"/>
    <property type="match status" value="1"/>
</dbReference>
<evidence type="ECO:0000313" key="9">
    <source>
        <dbReference type="EMBL" id="HJD49447.1"/>
    </source>
</evidence>
<dbReference type="GO" id="GO:0005886">
    <property type="term" value="C:plasma membrane"/>
    <property type="evidence" value="ECO:0007669"/>
    <property type="project" value="UniProtKB-SubCell"/>
</dbReference>
<feature type="compositionally biased region" description="Low complexity" evidence="7">
    <location>
        <begin position="137"/>
        <end position="160"/>
    </location>
</feature>
<protein>
    <submittedName>
        <fullName evidence="9">DoxX family protein</fullName>
    </submittedName>
</protein>
<feature type="region of interest" description="Disordered" evidence="7">
    <location>
        <begin position="257"/>
        <end position="308"/>
    </location>
</feature>
<evidence type="ECO:0000256" key="6">
    <source>
        <dbReference type="ARBA" id="ARBA00023136"/>
    </source>
</evidence>
<reference evidence="9" key="2">
    <citation type="submission" date="2021-04" db="EMBL/GenBank/DDBJ databases">
        <authorList>
            <person name="Gilroy R."/>
        </authorList>
    </citation>
    <scope>NUCLEOTIDE SEQUENCE</scope>
    <source>
        <strain evidence="9">5925</strain>
    </source>
</reference>